<dbReference type="InterPro" id="IPR044831">
    <property type="entry name" value="Ccp1-like"/>
</dbReference>
<proteinExistence type="inferred from homology"/>
<gene>
    <name evidence="10" type="ORF">C2E21_9136</name>
</gene>
<protein>
    <recommendedName>
        <fullName evidence="3">L-ascorbate peroxidase</fullName>
        <ecNumber evidence="3">1.11.1.11</ecNumber>
    </recommendedName>
</protein>
<dbReference type="Proteomes" id="UP000239899">
    <property type="component" value="Unassembled WGS sequence"/>
</dbReference>
<dbReference type="Pfam" id="PF00141">
    <property type="entry name" value="peroxidase"/>
    <property type="match status" value="1"/>
</dbReference>
<keyword evidence="11" id="KW-1185">Reference proteome</keyword>
<evidence type="ECO:0000256" key="8">
    <source>
        <dbReference type="ARBA" id="ARBA00023004"/>
    </source>
</evidence>
<dbReference type="InterPro" id="IPR010255">
    <property type="entry name" value="Haem_peroxidase_sf"/>
</dbReference>
<dbReference type="PROSITE" id="PS00435">
    <property type="entry name" value="PEROXIDASE_1"/>
    <property type="match status" value="2"/>
</dbReference>
<dbReference type="GO" id="GO:0020037">
    <property type="term" value="F:heme binding"/>
    <property type="evidence" value="ECO:0007669"/>
    <property type="project" value="InterPro"/>
</dbReference>
<keyword evidence="5" id="KW-0349">Heme</keyword>
<dbReference type="STRING" id="3076.A0A2P6TC42"/>
<dbReference type="InterPro" id="IPR002016">
    <property type="entry name" value="Haem_peroxidase"/>
</dbReference>
<dbReference type="EC" id="1.11.1.11" evidence="3"/>
<dbReference type="EMBL" id="LHPG02000025">
    <property type="protein sequence ID" value="PRW20193.1"/>
    <property type="molecule type" value="Genomic_DNA"/>
</dbReference>
<comment type="caution">
    <text evidence="10">The sequence shown here is derived from an EMBL/GenBank/DDBJ whole genome shotgun (WGS) entry which is preliminary data.</text>
</comment>
<dbReference type="PROSITE" id="PS00436">
    <property type="entry name" value="PEROXIDASE_2"/>
    <property type="match status" value="1"/>
</dbReference>
<dbReference type="InterPro" id="IPR006311">
    <property type="entry name" value="TAT_signal"/>
</dbReference>
<dbReference type="InterPro" id="IPR019794">
    <property type="entry name" value="Peroxidases_AS"/>
</dbReference>
<dbReference type="Gene3D" id="1.10.420.10">
    <property type="entry name" value="Peroxidase, domain 2"/>
    <property type="match status" value="1"/>
</dbReference>
<dbReference type="SUPFAM" id="SSF48113">
    <property type="entry name" value="Heme-dependent peroxidases"/>
    <property type="match status" value="1"/>
</dbReference>
<evidence type="ECO:0000256" key="1">
    <source>
        <dbReference type="ARBA" id="ARBA00001970"/>
    </source>
</evidence>
<evidence type="ECO:0000256" key="5">
    <source>
        <dbReference type="ARBA" id="ARBA00022617"/>
    </source>
</evidence>
<dbReference type="GO" id="GO:0042744">
    <property type="term" value="P:hydrogen peroxide catabolic process"/>
    <property type="evidence" value="ECO:0007669"/>
    <property type="project" value="TreeGrafter"/>
</dbReference>
<dbReference type="Gene3D" id="1.10.520.10">
    <property type="match status" value="1"/>
</dbReference>
<evidence type="ECO:0000256" key="4">
    <source>
        <dbReference type="ARBA" id="ARBA00022559"/>
    </source>
</evidence>
<dbReference type="PANTHER" id="PTHR31356">
    <property type="entry name" value="THYLAKOID LUMENAL 29 KDA PROTEIN, CHLOROPLASTIC-RELATED"/>
    <property type="match status" value="1"/>
</dbReference>
<name>A0A2P6TC42_CHLSO</name>
<comment type="cofactor">
    <cofactor evidence="1">
        <name>heme b</name>
        <dbReference type="ChEBI" id="CHEBI:60344"/>
    </cofactor>
</comment>
<comment type="similarity">
    <text evidence="2">Belongs to the peroxidase family. Ascorbate peroxidase subfamily.</text>
</comment>
<dbReference type="GO" id="GO:0046872">
    <property type="term" value="F:metal ion binding"/>
    <property type="evidence" value="ECO:0007669"/>
    <property type="project" value="UniProtKB-KW"/>
</dbReference>
<keyword evidence="7" id="KW-0560">Oxidoreductase</keyword>
<dbReference type="PROSITE" id="PS50873">
    <property type="entry name" value="PEROXIDASE_4"/>
    <property type="match status" value="1"/>
</dbReference>
<dbReference type="GO" id="GO:0000302">
    <property type="term" value="P:response to reactive oxygen species"/>
    <property type="evidence" value="ECO:0007669"/>
    <property type="project" value="TreeGrafter"/>
</dbReference>
<dbReference type="PROSITE" id="PS51318">
    <property type="entry name" value="TAT"/>
    <property type="match status" value="1"/>
</dbReference>
<organism evidence="10 11">
    <name type="scientific">Chlorella sorokiniana</name>
    <name type="common">Freshwater green alga</name>
    <dbReference type="NCBI Taxonomy" id="3076"/>
    <lineage>
        <taxon>Eukaryota</taxon>
        <taxon>Viridiplantae</taxon>
        <taxon>Chlorophyta</taxon>
        <taxon>core chlorophytes</taxon>
        <taxon>Trebouxiophyceae</taxon>
        <taxon>Chlorellales</taxon>
        <taxon>Chlorellaceae</taxon>
        <taxon>Chlorella clade</taxon>
        <taxon>Chlorella</taxon>
    </lineage>
</organism>
<keyword evidence="6" id="KW-0479">Metal-binding</keyword>
<evidence type="ECO:0000259" key="9">
    <source>
        <dbReference type="PROSITE" id="PS50873"/>
    </source>
</evidence>
<dbReference type="PRINTS" id="PR00459">
    <property type="entry name" value="ASPEROXIDASE"/>
</dbReference>
<dbReference type="GO" id="GO:0034599">
    <property type="term" value="P:cellular response to oxidative stress"/>
    <property type="evidence" value="ECO:0007669"/>
    <property type="project" value="InterPro"/>
</dbReference>
<dbReference type="InterPro" id="IPR002207">
    <property type="entry name" value="Peroxidase_I"/>
</dbReference>
<evidence type="ECO:0000256" key="6">
    <source>
        <dbReference type="ARBA" id="ARBA00022723"/>
    </source>
</evidence>
<keyword evidence="4 10" id="KW-0575">Peroxidase</keyword>
<dbReference type="InterPro" id="IPR019793">
    <property type="entry name" value="Peroxidases_heam-ligand_BS"/>
</dbReference>
<accession>A0A2P6TC42</accession>
<dbReference type="PRINTS" id="PR00458">
    <property type="entry name" value="PEROXIDASE"/>
</dbReference>
<evidence type="ECO:0000313" key="10">
    <source>
        <dbReference type="EMBL" id="PRW20193.1"/>
    </source>
</evidence>
<dbReference type="PANTHER" id="PTHR31356:SF8">
    <property type="entry name" value="L-ASCORBATE PEROXIDASE 6-RELATED"/>
    <property type="match status" value="1"/>
</dbReference>
<feature type="domain" description="Plant heme peroxidase family profile" evidence="9">
    <location>
        <begin position="103"/>
        <end position="319"/>
    </location>
</feature>
<evidence type="ECO:0000313" key="11">
    <source>
        <dbReference type="Proteomes" id="UP000239899"/>
    </source>
</evidence>
<dbReference type="GO" id="GO:0016688">
    <property type="term" value="F:L-ascorbate peroxidase activity"/>
    <property type="evidence" value="ECO:0007669"/>
    <property type="project" value="UniProtKB-EC"/>
</dbReference>
<sequence length="319" mass="33381">MQQAAHRPAQCGAAPNPARRQQAAVVHCSSAGAQPPSQQVAAAPSRRQLLRLAAGLPALALLPALAAPLPAAAAAAPGPRYLTPEEQAAVDAAFAATLPKAKAPVIVRLVFHDAGSYSAAAGNGGVNASIQYELDRPDNFGLKRGWNVIEATAKKLQGTAAEGLSRADLIALAGAHAVRITGGPQIKVAVGRQDATAADPDGRMPELDSSAEQLLDNFAAKGLSARELIVLSGSHTLGSKGYGDPVTFDNTYYKTLLDKPWERVSAEMAAHIGIPTDHVLPDNPTCRPFIEEYAADQQLFFRDFAAAFAKMTELGARWA</sequence>
<evidence type="ECO:0000256" key="2">
    <source>
        <dbReference type="ARBA" id="ARBA00006873"/>
    </source>
</evidence>
<dbReference type="OrthoDB" id="2859658at2759"/>
<keyword evidence="8" id="KW-0408">Iron</keyword>
<evidence type="ECO:0000256" key="3">
    <source>
        <dbReference type="ARBA" id="ARBA00012940"/>
    </source>
</evidence>
<reference evidence="10 11" key="1">
    <citation type="journal article" date="2018" name="Plant J.">
        <title>Genome sequences of Chlorella sorokiniana UTEX 1602 and Micractinium conductrix SAG 241.80: implications to maltose excretion by a green alga.</title>
        <authorList>
            <person name="Arriola M.B."/>
            <person name="Velmurugan N."/>
            <person name="Zhang Y."/>
            <person name="Plunkett M.H."/>
            <person name="Hondzo H."/>
            <person name="Barney B.M."/>
        </authorList>
    </citation>
    <scope>NUCLEOTIDE SEQUENCE [LARGE SCALE GENOMIC DNA]</scope>
    <source>
        <strain evidence="11">UTEX 1602</strain>
    </source>
</reference>
<evidence type="ECO:0000256" key="7">
    <source>
        <dbReference type="ARBA" id="ARBA00023002"/>
    </source>
</evidence>
<dbReference type="AlphaFoldDB" id="A0A2P6TC42"/>